<dbReference type="STRING" id="28573.A0A0U1LM37"/>
<dbReference type="Pfam" id="PF25137">
    <property type="entry name" value="ADH_Fe_C"/>
    <property type="match status" value="1"/>
</dbReference>
<dbReference type="Proteomes" id="UP000054383">
    <property type="component" value="Unassembled WGS sequence"/>
</dbReference>
<dbReference type="SUPFAM" id="SSF56796">
    <property type="entry name" value="Dehydroquinate synthase-like"/>
    <property type="match status" value="1"/>
</dbReference>
<evidence type="ECO:0000313" key="11">
    <source>
        <dbReference type="EMBL" id="CRG84097.1"/>
    </source>
</evidence>
<evidence type="ECO:0000256" key="2">
    <source>
        <dbReference type="ARBA" id="ARBA00004173"/>
    </source>
</evidence>
<dbReference type="OMA" id="NLMGAGC"/>
<dbReference type="Pfam" id="PF00465">
    <property type="entry name" value="Fe-ADH"/>
    <property type="match status" value="1"/>
</dbReference>
<dbReference type="EC" id="1.1.99.24" evidence="4"/>
<comment type="similarity">
    <text evidence="3">Belongs to the iron-containing alcohol dehydrogenase family. Hydroxyacid-oxoacid transhydrogenase subfamily.</text>
</comment>
<evidence type="ECO:0000256" key="1">
    <source>
        <dbReference type="ARBA" id="ARBA00000813"/>
    </source>
</evidence>
<feature type="domain" description="Alcohol dehydrogenase iron-type/glycerol dehydrogenase GldA" evidence="9">
    <location>
        <begin position="77"/>
        <end position="250"/>
    </location>
</feature>
<organism evidence="11 12">
    <name type="scientific">Talaromyces islandicus</name>
    <name type="common">Penicillium islandicum</name>
    <dbReference type="NCBI Taxonomy" id="28573"/>
    <lineage>
        <taxon>Eukaryota</taxon>
        <taxon>Fungi</taxon>
        <taxon>Dikarya</taxon>
        <taxon>Ascomycota</taxon>
        <taxon>Pezizomycotina</taxon>
        <taxon>Eurotiomycetes</taxon>
        <taxon>Eurotiomycetidae</taxon>
        <taxon>Eurotiales</taxon>
        <taxon>Trichocomaceae</taxon>
        <taxon>Talaromyces</taxon>
        <taxon>Talaromyces sect. Islandici</taxon>
    </lineage>
</organism>
<evidence type="ECO:0000256" key="7">
    <source>
        <dbReference type="ARBA" id="ARBA00023128"/>
    </source>
</evidence>
<evidence type="ECO:0000259" key="9">
    <source>
        <dbReference type="Pfam" id="PF00465"/>
    </source>
</evidence>
<dbReference type="PANTHER" id="PTHR11496">
    <property type="entry name" value="ALCOHOL DEHYDROGENASE"/>
    <property type="match status" value="1"/>
</dbReference>
<evidence type="ECO:0000256" key="3">
    <source>
        <dbReference type="ARBA" id="ARBA00010005"/>
    </source>
</evidence>
<evidence type="ECO:0000313" key="12">
    <source>
        <dbReference type="Proteomes" id="UP000054383"/>
    </source>
</evidence>
<feature type="domain" description="Fe-containing alcohol dehydrogenase-like C-terminal" evidence="10">
    <location>
        <begin position="299"/>
        <end position="474"/>
    </location>
</feature>
<dbReference type="GO" id="GO:0005739">
    <property type="term" value="C:mitochondrion"/>
    <property type="evidence" value="ECO:0007669"/>
    <property type="project" value="UniProtKB-SubCell"/>
</dbReference>
<protein>
    <recommendedName>
        <fullName evidence="4">hydroxyacid-oxoacid transhydrogenase</fullName>
        <ecNumber evidence="4">1.1.99.24</ecNumber>
    </recommendedName>
</protein>
<dbReference type="InterPro" id="IPR039697">
    <property type="entry name" value="Alcohol_dehydrogenase_Fe"/>
</dbReference>
<accession>A0A0U1LM37</accession>
<gene>
    <name evidence="11" type="ORF">PISL3812_01431</name>
</gene>
<comment type="catalytic activity">
    <reaction evidence="1">
        <text>(S)-3-hydroxybutanoate + 2-oxoglutarate = (R)-2-hydroxyglutarate + acetoacetate</text>
        <dbReference type="Rhea" id="RHEA:23048"/>
        <dbReference type="ChEBI" id="CHEBI:11047"/>
        <dbReference type="ChEBI" id="CHEBI:13705"/>
        <dbReference type="ChEBI" id="CHEBI:15801"/>
        <dbReference type="ChEBI" id="CHEBI:16810"/>
        <dbReference type="EC" id="1.1.99.24"/>
    </reaction>
</comment>
<keyword evidence="5" id="KW-0809">Transit peptide</keyword>
<dbReference type="CDD" id="cd08190">
    <property type="entry name" value="HOT"/>
    <property type="match status" value="1"/>
</dbReference>
<evidence type="ECO:0000256" key="8">
    <source>
        <dbReference type="ARBA" id="ARBA00049496"/>
    </source>
</evidence>
<dbReference type="FunFam" id="3.40.50.1970:FF:000009">
    <property type="entry name" value="Fe-containing alcohol dehydrogenase"/>
    <property type="match status" value="1"/>
</dbReference>
<evidence type="ECO:0000256" key="4">
    <source>
        <dbReference type="ARBA" id="ARBA00013182"/>
    </source>
</evidence>
<dbReference type="FunFam" id="1.20.1090.10:FF:000003">
    <property type="entry name" value="Probable hydroxyacid-oxoacid transhydrogenase, mitochondrial"/>
    <property type="match status" value="1"/>
</dbReference>
<dbReference type="PANTHER" id="PTHR11496:SF83">
    <property type="entry name" value="HYDROXYACID-OXOACID TRANSHYDROGENASE, MITOCHONDRIAL"/>
    <property type="match status" value="1"/>
</dbReference>
<comment type="subcellular location">
    <subcellularLocation>
        <location evidence="2">Mitochondrion</location>
    </subcellularLocation>
</comment>
<sequence length="497" mass="53586">MVAPAIRAAPSAANRALGLLRTVQFTHPPNCSCHGNPDHHHHGQRHQINLANNVRRHMATPTDPARQKEYAFEMAASSIRFGPGATKEVGMDFKNLGAKKVCVVTDSTVSKLDAMKQVVEGLTREGVEFTVFDKVRIEPKDSSIKEAIAFAKPYQPDAFLAVGGGSVIDTAKLMNLYTVFSDADFLDFVNAPLGKGLPITKPLKPLIAVPTTAGTGSETTGTAIFDLVSKKAKTGVAHRALKPTLGICDPINTRTMPSAVHSSSGLDVLCHSLESWTAIPYNERTPRPTNPINRPAYQGANPISDIFSLNALRSTVKYLPRAVRDPDDFEAQSQMLLAATLAGVGFGNAGVHLCHGMSYPVSGQNPGYKHSGYEVDHPIIPHGVSVAVTAPAVFRFTAASNPDRHLQAAEAFGVDISNVKRESAGEVLGEAISEFLIKLGDQPRGLKHLGFKFSDIESLVEGTIPQKRVLMLAPSLSEELNAEKDELRKLFEDSLEY</sequence>
<dbReference type="GO" id="GO:0004022">
    <property type="term" value="F:alcohol dehydrogenase (NAD+) activity"/>
    <property type="evidence" value="ECO:0007669"/>
    <property type="project" value="InterPro"/>
</dbReference>
<dbReference type="InterPro" id="IPR042157">
    <property type="entry name" value="HOT"/>
</dbReference>
<comment type="catalytic activity">
    <reaction evidence="8">
        <text>4-hydroxybutanoate + 2-oxoglutarate = (R)-2-hydroxyglutarate + succinate semialdehyde</text>
        <dbReference type="Rhea" id="RHEA:24734"/>
        <dbReference type="ChEBI" id="CHEBI:15801"/>
        <dbReference type="ChEBI" id="CHEBI:16724"/>
        <dbReference type="ChEBI" id="CHEBI:16810"/>
        <dbReference type="ChEBI" id="CHEBI:57706"/>
        <dbReference type="EC" id="1.1.99.24"/>
    </reaction>
</comment>
<evidence type="ECO:0000256" key="6">
    <source>
        <dbReference type="ARBA" id="ARBA00023002"/>
    </source>
</evidence>
<keyword evidence="6" id="KW-0560">Oxidoreductase</keyword>
<dbReference type="EMBL" id="CVMT01000001">
    <property type="protein sequence ID" value="CRG84097.1"/>
    <property type="molecule type" value="Genomic_DNA"/>
</dbReference>
<dbReference type="GO" id="GO:0046872">
    <property type="term" value="F:metal ion binding"/>
    <property type="evidence" value="ECO:0007669"/>
    <property type="project" value="InterPro"/>
</dbReference>
<proteinExistence type="inferred from homology"/>
<dbReference type="OrthoDB" id="339764at2759"/>
<reference evidence="11 12" key="1">
    <citation type="submission" date="2015-04" db="EMBL/GenBank/DDBJ databases">
        <authorList>
            <person name="Syromyatnikov M.Y."/>
            <person name="Popov V.N."/>
        </authorList>
    </citation>
    <scope>NUCLEOTIDE SEQUENCE [LARGE SCALE GENOMIC DNA]</scope>
    <source>
        <strain evidence="11">WF-38-12</strain>
    </source>
</reference>
<dbReference type="Gene3D" id="1.20.1090.10">
    <property type="entry name" value="Dehydroquinate synthase-like - alpha domain"/>
    <property type="match status" value="1"/>
</dbReference>
<dbReference type="InterPro" id="IPR056798">
    <property type="entry name" value="ADH_Fe_C"/>
</dbReference>
<dbReference type="Gene3D" id="3.40.50.1970">
    <property type="match status" value="1"/>
</dbReference>
<name>A0A0U1LM37_TALIS</name>
<dbReference type="GO" id="GO:0047988">
    <property type="term" value="F:hydroxyacid-oxoacid transhydrogenase activity"/>
    <property type="evidence" value="ECO:0007669"/>
    <property type="project" value="UniProtKB-EC"/>
</dbReference>
<evidence type="ECO:0000259" key="10">
    <source>
        <dbReference type="Pfam" id="PF25137"/>
    </source>
</evidence>
<keyword evidence="7" id="KW-0496">Mitochondrion</keyword>
<dbReference type="AlphaFoldDB" id="A0A0U1LM37"/>
<keyword evidence="12" id="KW-1185">Reference proteome</keyword>
<evidence type="ECO:0000256" key="5">
    <source>
        <dbReference type="ARBA" id="ARBA00022946"/>
    </source>
</evidence>
<dbReference type="InterPro" id="IPR001670">
    <property type="entry name" value="ADH_Fe/GldA"/>
</dbReference>